<evidence type="ECO:0000256" key="4">
    <source>
        <dbReference type="ARBA" id="ARBA00023125"/>
    </source>
</evidence>
<evidence type="ECO:0000313" key="10">
    <source>
        <dbReference type="Proteomes" id="UP000242180"/>
    </source>
</evidence>
<keyword evidence="5" id="KW-0804">Transcription</keyword>
<dbReference type="AlphaFoldDB" id="A0A1X2H9A0"/>
<gene>
    <name evidence="9" type="ORF">BCR43DRAFT_441363</name>
</gene>
<feature type="region of interest" description="Disordered" evidence="7">
    <location>
        <begin position="553"/>
        <end position="603"/>
    </location>
</feature>
<keyword evidence="1" id="KW-0479">Metal-binding</keyword>
<keyword evidence="6" id="KW-0539">Nucleus</keyword>
<evidence type="ECO:0000256" key="7">
    <source>
        <dbReference type="SAM" id="MobiDB-lite"/>
    </source>
</evidence>
<dbReference type="OrthoDB" id="1924787at2759"/>
<dbReference type="Pfam" id="PF04082">
    <property type="entry name" value="Fungal_trans"/>
    <property type="match status" value="1"/>
</dbReference>
<dbReference type="GO" id="GO:0003677">
    <property type="term" value="F:DNA binding"/>
    <property type="evidence" value="ECO:0007669"/>
    <property type="project" value="UniProtKB-KW"/>
</dbReference>
<dbReference type="PANTHER" id="PTHR31313">
    <property type="entry name" value="TY1 ENHANCER ACTIVATOR"/>
    <property type="match status" value="1"/>
</dbReference>
<comment type="caution">
    <text evidence="9">The sequence shown here is derived from an EMBL/GenBank/DDBJ whole genome shotgun (WGS) entry which is preliminary data.</text>
</comment>
<dbReference type="CDD" id="cd12148">
    <property type="entry name" value="fungal_TF_MHR"/>
    <property type="match status" value="1"/>
</dbReference>
<evidence type="ECO:0000313" key="9">
    <source>
        <dbReference type="EMBL" id="ORY95230.1"/>
    </source>
</evidence>
<protein>
    <submittedName>
        <fullName evidence="9">Fungal-specific transcription factor domain-domain-containing protein</fullName>
    </submittedName>
</protein>
<dbReference type="FunCoup" id="A0A1X2H9A0">
    <property type="interactions" value="15"/>
</dbReference>
<dbReference type="STRING" id="13706.A0A1X2H9A0"/>
<feature type="region of interest" description="Disordered" evidence="7">
    <location>
        <begin position="290"/>
        <end position="309"/>
    </location>
</feature>
<keyword evidence="2" id="KW-0862">Zinc</keyword>
<evidence type="ECO:0000259" key="8">
    <source>
        <dbReference type="SMART" id="SM00906"/>
    </source>
</evidence>
<name>A0A1X2H9A0_SYNRA</name>
<dbReference type="GO" id="GO:0008270">
    <property type="term" value="F:zinc ion binding"/>
    <property type="evidence" value="ECO:0007669"/>
    <property type="project" value="InterPro"/>
</dbReference>
<dbReference type="Proteomes" id="UP000242180">
    <property type="component" value="Unassembled WGS sequence"/>
</dbReference>
<evidence type="ECO:0000256" key="1">
    <source>
        <dbReference type="ARBA" id="ARBA00022723"/>
    </source>
</evidence>
<dbReference type="EMBL" id="MCGN01000006">
    <property type="protein sequence ID" value="ORY95230.1"/>
    <property type="molecule type" value="Genomic_DNA"/>
</dbReference>
<dbReference type="InterPro" id="IPR007219">
    <property type="entry name" value="XnlR_reg_dom"/>
</dbReference>
<feature type="domain" description="Xylanolytic transcriptional activator regulatory" evidence="8">
    <location>
        <begin position="212"/>
        <end position="285"/>
    </location>
</feature>
<accession>A0A1X2H9A0</accession>
<sequence length="756" mass="84331">MHKRQQGASADRVRYLGDLSALQLFRDKLKLGGEQDNIGEHRIHKFGRDVVLLENEKDDYDKTLSIPSDFTHGCGYWIYITTGVDRHTSDRLLKIYFANIHPVLPVVDKAEFLKQYRDQVDTYPPADLLNAMFGAAARFVETEAQQQRTKAADGFVAPDQVWDVPSGYSDQFFDRAMQLLSSTATEIHISKVQSVILIYNHSRHLDSKSSACWLLGGIVSGMAQGVGLNRNCEEWDIPESEKQMRKRIWWSLHVTDRFQSASLGRPISIHEEDNDVAYPDPAATWREVLDEPSENDTAQPRFPSASYRPEDTPLDDKVEIYQLFIQLVKLSEILGRILQGLYTPKARKLGSTQGSDAIVTRLDHELTEWRFGFPKELERANFADFDEAKGYLAPTVASMLLCYFSLLILLHRPFIEHTDANGNKKRPLYSSFRIGTSAATRGMRIACNMMPRDFLMFPYSFSLYPVLQCCLIHMHNTKNKDARISAPARSDLRKAIALVERLRDMSSNADRLWKLLQIVLSSLDIQIDRQHESKSTHSSPVQQRNTVNGMASMTTAPMSDVGRGSPRSQRMLGETMPPAWAHPPPPPPPPPADAAFYSSPSPTTSAGEAFTLKQFGFDTPGDPSTLDPMLQDTSAFSNLEALPPLPIYQYNDNNGNTTSNTATTATTTAPLQAPVMYNIPVNSSPASSQTAFAGIPYDDATIFRNNPDNPLWSMPSSMDLSEWNAWTQRLQSPANAAAAAAAAAAVASHTWPAQQN</sequence>
<evidence type="ECO:0000256" key="2">
    <source>
        <dbReference type="ARBA" id="ARBA00022833"/>
    </source>
</evidence>
<keyword evidence="10" id="KW-1185">Reference proteome</keyword>
<proteinExistence type="predicted"/>
<dbReference type="InParanoid" id="A0A1X2H9A0"/>
<feature type="compositionally biased region" description="Low complexity" evidence="7">
    <location>
        <begin position="593"/>
        <end position="602"/>
    </location>
</feature>
<feature type="compositionally biased region" description="Pro residues" evidence="7">
    <location>
        <begin position="580"/>
        <end position="592"/>
    </location>
</feature>
<organism evidence="9 10">
    <name type="scientific">Syncephalastrum racemosum</name>
    <name type="common">Filamentous fungus</name>
    <dbReference type="NCBI Taxonomy" id="13706"/>
    <lineage>
        <taxon>Eukaryota</taxon>
        <taxon>Fungi</taxon>
        <taxon>Fungi incertae sedis</taxon>
        <taxon>Mucoromycota</taxon>
        <taxon>Mucoromycotina</taxon>
        <taxon>Mucoromycetes</taxon>
        <taxon>Mucorales</taxon>
        <taxon>Syncephalastraceae</taxon>
        <taxon>Syncephalastrum</taxon>
    </lineage>
</organism>
<dbReference type="SMART" id="SM00906">
    <property type="entry name" value="Fungal_trans"/>
    <property type="match status" value="1"/>
</dbReference>
<reference evidence="9 10" key="1">
    <citation type="submission" date="2016-07" db="EMBL/GenBank/DDBJ databases">
        <title>Pervasive Adenine N6-methylation of Active Genes in Fungi.</title>
        <authorList>
            <consortium name="DOE Joint Genome Institute"/>
            <person name="Mondo S.J."/>
            <person name="Dannebaum R.O."/>
            <person name="Kuo R.C."/>
            <person name="Labutti K."/>
            <person name="Haridas S."/>
            <person name="Kuo A."/>
            <person name="Salamov A."/>
            <person name="Ahrendt S.R."/>
            <person name="Lipzen A."/>
            <person name="Sullivan W."/>
            <person name="Andreopoulos W.B."/>
            <person name="Clum A."/>
            <person name="Lindquist E."/>
            <person name="Daum C."/>
            <person name="Ramamoorthy G.K."/>
            <person name="Gryganskyi A."/>
            <person name="Culley D."/>
            <person name="Magnuson J.K."/>
            <person name="James T.Y."/>
            <person name="O'Malley M.A."/>
            <person name="Stajich J.E."/>
            <person name="Spatafora J.W."/>
            <person name="Visel A."/>
            <person name="Grigoriev I.V."/>
        </authorList>
    </citation>
    <scope>NUCLEOTIDE SEQUENCE [LARGE SCALE GENOMIC DNA]</scope>
    <source>
        <strain evidence="9 10">NRRL 2496</strain>
    </source>
</reference>
<evidence type="ECO:0000256" key="5">
    <source>
        <dbReference type="ARBA" id="ARBA00023163"/>
    </source>
</evidence>
<evidence type="ECO:0000256" key="3">
    <source>
        <dbReference type="ARBA" id="ARBA00023015"/>
    </source>
</evidence>
<dbReference type="OMA" id="NCEEWDI"/>
<dbReference type="InterPro" id="IPR051615">
    <property type="entry name" value="Transcr_Regulatory_Elem"/>
</dbReference>
<dbReference type="PANTHER" id="PTHR31313:SF81">
    <property type="entry name" value="TY1 ENHANCER ACTIVATOR"/>
    <property type="match status" value="1"/>
</dbReference>
<evidence type="ECO:0000256" key="6">
    <source>
        <dbReference type="ARBA" id="ARBA00023242"/>
    </source>
</evidence>
<keyword evidence="3" id="KW-0805">Transcription regulation</keyword>
<dbReference type="GO" id="GO:0006351">
    <property type="term" value="P:DNA-templated transcription"/>
    <property type="evidence" value="ECO:0007669"/>
    <property type="project" value="InterPro"/>
</dbReference>
<keyword evidence="4" id="KW-0238">DNA-binding</keyword>